<feature type="region of interest" description="Disordered" evidence="1">
    <location>
        <begin position="15"/>
        <end position="36"/>
    </location>
</feature>
<evidence type="ECO:0008006" key="4">
    <source>
        <dbReference type="Google" id="ProtNLM"/>
    </source>
</evidence>
<dbReference type="GO" id="GO:0034453">
    <property type="term" value="P:microtubule anchoring"/>
    <property type="evidence" value="ECO:0007669"/>
    <property type="project" value="InterPro"/>
</dbReference>
<dbReference type="STRING" id="282301.A0A267EN63"/>
<dbReference type="AlphaFoldDB" id="A0A267EN63"/>
<evidence type="ECO:0000256" key="1">
    <source>
        <dbReference type="SAM" id="MobiDB-lite"/>
    </source>
</evidence>
<reference evidence="2 3" key="1">
    <citation type="submission" date="2017-06" db="EMBL/GenBank/DDBJ databases">
        <title>A platform for efficient transgenesis in Macrostomum lignano, a flatworm model organism for stem cell research.</title>
        <authorList>
            <person name="Berezikov E."/>
        </authorList>
    </citation>
    <scope>NUCLEOTIDE SEQUENCE [LARGE SCALE GENOMIC DNA]</scope>
    <source>
        <strain evidence="2">DV1</strain>
        <tissue evidence="2">Whole organism</tissue>
    </source>
</reference>
<feature type="compositionally biased region" description="Pro residues" evidence="1">
    <location>
        <begin position="68"/>
        <end position="78"/>
    </location>
</feature>
<dbReference type="GO" id="GO:0005813">
    <property type="term" value="C:centrosome"/>
    <property type="evidence" value="ECO:0007669"/>
    <property type="project" value="InterPro"/>
</dbReference>
<evidence type="ECO:0000313" key="2">
    <source>
        <dbReference type="EMBL" id="PAA62289.1"/>
    </source>
</evidence>
<sequence length="230" mass="24736">MATLDPSAVAAAAAVAASVESDEDKEEDDEGGRSSAANVVAAAAKAGRAFAVGIHQLVTDELREVLQLPPPPLPPAPTVEPASAGPDEEASPTAAVGPADWEPPERTRYFLRPRFRRRPPSDEAELVEAVRQRLAGVPGVCRLSTAESPADTSRPQPAPQRIGKLQAWSAMKRRDRVDQVLVEELRQEEPGWVDYEVDETEAKLKVADEVLAQLLADTAICLRDLHSRAS</sequence>
<feature type="region of interest" description="Disordered" evidence="1">
    <location>
        <begin position="66"/>
        <end position="106"/>
    </location>
</feature>
<keyword evidence="3" id="KW-1185">Reference proteome</keyword>
<accession>A0A267EN63</accession>
<protein>
    <recommendedName>
        <fullName evidence="4">DUF4378 domain-containing protein</fullName>
    </recommendedName>
</protein>
<comment type="caution">
    <text evidence="2">The sequence shown here is derived from an EMBL/GenBank/DDBJ whole genome shotgun (WGS) entry which is preliminary data.</text>
</comment>
<name>A0A267EN63_9PLAT</name>
<dbReference type="PANTHER" id="PTHR13958">
    <property type="entry name" value="CENTROSOME-ASSOCIATED PROTEIN 350"/>
    <property type="match status" value="1"/>
</dbReference>
<proteinExistence type="predicted"/>
<dbReference type="EMBL" id="NIVC01001954">
    <property type="protein sequence ID" value="PAA62289.1"/>
    <property type="molecule type" value="Genomic_DNA"/>
</dbReference>
<gene>
    <name evidence="2" type="ORF">BOX15_Mlig021009g1</name>
</gene>
<dbReference type="Proteomes" id="UP000215902">
    <property type="component" value="Unassembled WGS sequence"/>
</dbReference>
<dbReference type="OrthoDB" id="306254at2759"/>
<evidence type="ECO:0000313" key="3">
    <source>
        <dbReference type="Proteomes" id="UP000215902"/>
    </source>
</evidence>
<feature type="compositionally biased region" description="Acidic residues" evidence="1">
    <location>
        <begin position="20"/>
        <end position="30"/>
    </location>
</feature>
<dbReference type="PANTHER" id="PTHR13958:SF3">
    <property type="entry name" value="CAP-GLY DOMAIN-CONTAINING PROTEIN-RELATED"/>
    <property type="match status" value="1"/>
</dbReference>
<organism evidence="2 3">
    <name type="scientific">Macrostomum lignano</name>
    <dbReference type="NCBI Taxonomy" id="282301"/>
    <lineage>
        <taxon>Eukaryota</taxon>
        <taxon>Metazoa</taxon>
        <taxon>Spiralia</taxon>
        <taxon>Lophotrochozoa</taxon>
        <taxon>Platyhelminthes</taxon>
        <taxon>Rhabditophora</taxon>
        <taxon>Macrostomorpha</taxon>
        <taxon>Macrostomida</taxon>
        <taxon>Macrostomidae</taxon>
        <taxon>Macrostomum</taxon>
    </lineage>
</organism>
<dbReference type="GO" id="GO:0008017">
    <property type="term" value="F:microtubule binding"/>
    <property type="evidence" value="ECO:0007669"/>
    <property type="project" value="InterPro"/>
</dbReference>
<dbReference type="InterPro" id="IPR028750">
    <property type="entry name" value="CEP350/CC187"/>
</dbReference>